<dbReference type="Pfam" id="PF05016">
    <property type="entry name" value="ParE_toxin"/>
    <property type="match status" value="1"/>
</dbReference>
<dbReference type="InterPro" id="IPR052747">
    <property type="entry name" value="TA_system_RelE_toxin"/>
</dbReference>
<reference evidence="2 3" key="1">
    <citation type="journal article" date="2021" name="Nat. Commun.">
        <title>Isolation of a member of the candidate phylum Atribacteria reveals a unique cell membrane structure.</title>
        <authorList>
            <person name="Taiki K."/>
            <person name="Nobu M.K."/>
            <person name="Kusada H."/>
            <person name="Meng X.-Y."/>
            <person name="Hosoki N."/>
            <person name="Uematsu K."/>
            <person name="Yoshioka H."/>
            <person name="Kamagata Y."/>
            <person name="Tamaki H."/>
        </authorList>
    </citation>
    <scope>NUCLEOTIDE SEQUENCE [LARGE SCALE GENOMIC DNA]</scope>
    <source>
        <strain evidence="2 3">RT761</strain>
    </source>
</reference>
<dbReference type="SUPFAM" id="SSF143011">
    <property type="entry name" value="RelE-like"/>
    <property type="match status" value="1"/>
</dbReference>
<dbReference type="KEGG" id="alam:RT761_01075"/>
<dbReference type="PANTHER" id="PTHR38813">
    <property type="match status" value="1"/>
</dbReference>
<dbReference type="RefSeq" id="WP_218113039.1">
    <property type="nucleotide sequence ID" value="NZ_CP065383.1"/>
</dbReference>
<gene>
    <name evidence="2" type="ORF">RT761_01075</name>
</gene>
<dbReference type="PANTHER" id="PTHR38813:SF1">
    <property type="entry name" value="TOXIN RELE1-RELATED"/>
    <property type="match status" value="1"/>
</dbReference>
<evidence type="ECO:0008006" key="4">
    <source>
        <dbReference type="Google" id="ProtNLM"/>
    </source>
</evidence>
<sequence length="84" mass="9954">MFKVYLTKKANNTYQRLTPKLKKGVDRCISYISENPNFGANIKRLKGEPGCYRYQVGGWRICYEILEEKKEVRIYLIRPRGDAY</sequence>
<dbReference type="InterPro" id="IPR035093">
    <property type="entry name" value="RelE/ParE_toxin_dom_sf"/>
</dbReference>
<dbReference type="EMBL" id="CP065383">
    <property type="protein sequence ID" value="QPM67862.1"/>
    <property type="molecule type" value="Genomic_DNA"/>
</dbReference>
<evidence type="ECO:0000313" key="2">
    <source>
        <dbReference type="EMBL" id="QPM67862.1"/>
    </source>
</evidence>
<protein>
    <recommendedName>
        <fullName evidence="4">Type II toxin-antitoxin system RelE/ParE family toxin</fullName>
    </recommendedName>
</protein>
<keyword evidence="3" id="KW-1185">Reference proteome</keyword>
<evidence type="ECO:0000256" key="1">
    <source>
        <dbReference type="ARBA" id="ARBA00022649"/>
    </source>
</evidence>
<keyword evidence="1" id="KW-1277">Toxin-antitoxin system</keyword>
<dbReference type="Proteomes" id="UP000594463">
    <property type="component" value="Chromosome"/>
</dbReference>
<proteinExistence type="predicted"/>
<accession>A0A7T1F2K1</accession>
<name>A0A7T1F2K1_ATRLM</name>
<dbReference type="Gene3D" id="3.30.2310.20">
    <property type="entry name" value="RelE-like"/>
    <property type="match status" value="1"/>
</dbReference>
<dbReference type="AlphaFoldDB" id="A0A7T1F2K1"/>
<dbReference type="InterPro" id="IPR007712">
    <property type="entry name" value="RelE/ParE_toxin"/>
</dbReference>
<organism evidence="2 3">
    <name type="scientific">Atribacter laminatus</name>
    <dbReference type="NCBI Taxonomy" id="2847778"/>
    <lineage>
        <taxon>Bacteria</taxon>
        <taxon>Pseudomonadati</taxon>
        <taxon>Atribacterota</taxon>
        <taxon>Atribacteria</taxon>
        <taxon>Atribacterales</taxon>
        <taxon>Atribacteraceae</taxon>
        <taxon>Atribacter</taxon>
    </lineage>
</organism>
<evidence type="ECO:0000313" key="3">
    <source>
        <dbReference type="Proteomes" id="UP000594463"/>
    </source>
</evidence>